<organism evidence="7">
    <name type="scientific">Zea mays</name>
    <name type="common">Maize</name>
    <dbReference type="NCBI Taxonomy" id="4577"/>
    <lineage>
        <taxon>Eukaryota</taxon>
        <taxon>Viridiplantae</taxon>
        <taxon>Streptophyta</taxon>
        <taxon>Embryophyta</taxon>
        <taxon>Tracheophyta</taxon>
        <taxon>Spermatophyta</taxon>
        <taxon>Magnoliopsida</taxon>
        <taxon>Liliopsida</taxon>
        <taxon>Poales</taxon>
        <taxon>Poaceae</taxon>
        <taxon>PACMAD clade</taxon>
        <taxon>Panicoideae</taxon>
        <taxon>Andropogonodae</taxon>
        <taxon>Andropogoneae</taxon>
        <taxon>Tripsacinae</taxon>
        <taxon>Zea</taxon>
    </lineage>
</organism>
<dbReference type="CDD" id="cd02947">
    <property type="entry name" value="TRX_family"/>
    <property type="match status" value="1"/>
</dbReference>
<feature type="compositionally biased region" description="Basic and acidic residues" evidence="5">
    <location>
        <begin position="64"/>
        <end position="73"/>
    </location>
</feature>
<dbReference type="EMBL" id="NCVQ01000006">
    <property type="protein sequence ID" value="PWZ20667.1"/>
    <property type="molecule type" value="Genomic_DNA"/>
</dbReference>
<evidence type="ECO:0000256" key="3">
    <source>
        <dbReference type="ARBA" id="ARBA00023157"/>
    </source>
</evidence>
<feature type="compositionally biased region" description="Basic and acidic residues" evidence="5">
    <location>
        <begin position="10"/>
        <end position="22"/>
    </location>
</feature>
<accession>A0A3L6EMX2</accession>
<dbReference type="InterPro" id="IPR017937">
    <property type="entry name" value="Thioredoxin_CS"/>
</dbReference>
<dbReference type="PANTHER" id="PTHR10438">
    <property type="entry name" value="THIOREDOXIN"/>
    <property type="match status" value="1"/>
</dbReference>
<protein>
    <submittedName>
        <fullName evidence="7">Thioredoxin H2-2</fullName>
    </submittedName>
</protein>
<evidence type="ECO:0000313" key="7">
    <source>
        <dbReference type="EMBL" id="PWZ20667.1"/>
    </source>
</evidence>
<dbReference type="InterPro" id="IPR013766">
    <property type="entry name" value="Thioredoxin_domain"/>
</dbReference>
<dbReference type="AlphaFoldDB" id="A0A3L6EMX2"/>
<sequence>MRKGPPPNEKGQKAEDPRDSSHKPSTLLSFLHLIRIQDHPPAADTPNKNQPPTKPASTSPSRQTGREGNRERSAMGSFLSSLVTPPPAADDPNCAVVAAHSKATYDEQWAAHKSSSKLMVIDFSASWCGPCRFIEPAFKELASRFSDAIFVKVDVDELAEVARTWKVEAMPTFVLVKDGKEVSRVVGAKKDELERKIRMFTSSSSS</sequence>
<dbReference type="SUPFAM" id="SSF52833">
    <property type="entry name" value="Thioredoxin-like"/>
    <property type="match status" value="1"/>
</dbReference>
<evidence type="ECO:0000256" key="5">
    <source>
        <dbReference type="SAM" id="MobiDB-lite"/>
    </source>
</evidence>
<dbReference type="ExpressionAtlas" id="A0A3L6EMX2">
    <property type="expression patterns" value="baseline and differential"/>
</dbReference>
<keyword evidence="1" id="KW-0813">Transport</keyword>
<feature type="region of interest" description="Disordered" evidence="5">
    <location>
        <begin position="1"/>
        <end position="74"/>
    </location>
</feature>
<dbReference type="InterPro" id="IPR036249">
    <property type="entry name" value="Thioredoxin-like_sf"/>
</dbReference>
<dbReference type="PRINTS" id="PR00421">
    <property type="entry name" value="THIOREDOXIN"/>
</dbReference>
<evidence type="ECO:0000256" key="1">
    <source>
        <dbReference type="ARBA" id="ARBA00022448"/>
    </source>
</evidence>
<dbReference type="PROSITE" id="PS51352">
    <property type="entry name" value="THIOREDOXIN_2"/>
    <property type="match status" value="1"/>
</dbReference>
<feature type="domain" description="Thioredoxin" evidence="6">
    <location>
        <begin position="85"/>
        <end position="202"/>
    </location>
</feature>
<dbReference type="PROSITE" id="PS00194">
    <property type="entry name" value="THIOREDOXIN_1"/>
    <property type="match status" value="1"/>
</dbReference>
<feature type="compositionally biased region" description="Polar residues" evidence="5">
    <location>
        <begin position="46"/>
        <end position="63"/>
    </location>
</feature>
<keyword evidence="2" id="KW-0249">Electron transport</keyword>
<dbReference type="InterPro" id="IPR050620">
    <property type="entry name" value="Thioredoxin_H-type-like"/>
</dbReference>
<evidence type="ECO:0000259" key="6">
    <source>
        <dbReference type="PROSITE" id="PS51352"/>
    </source>
</evidence>
<gene>
    <name evidence="7" type="primary">Os03g0800700_0</name>
    <name evidence="7" type="ORF">Zm00014a_002107</name>
</gene>
<dbReference type="Gene3D" id="3.40.30.10">
    <property type="entry name" value="Glutaredoxin"/>
    <property type="match status" value="1"/>
</dbReference>
<comment type="caution">
    <text evidence="7">The sequence shown here is derived from an EMBL/GenBank/DDBJ whole genome shotgun (WGS) entry which is preliminary data.</text>
</comment>
<dbReference type="PANTHER" id="PTHR10438:SF463">
    <property type="entry name" value="THIOREDOXIN"/>
    <property type="match status" value="1"/>
</dbReference>
<reference evidence="7" key="1">
    <citation type="journal article" date="2018" name="Nat. Genet.">
        <title>Extensive intraspecific gene order and gene structural variations between Mo17 and other maize genomes.</title>
        <authorList>
            <person name="Sun S."/>
            <person name="Zhou Y."/>
            <person name="Chen J."/>
            <person name="Shi J."/>
            <person name="Zhao H."/>
            <person name="Zhao H."/>
            <person name="Song W."/>
            <person name="Zhang M."/>
            <person name="Cui Y."/>
            <person name="Dong X."/>
            <person name="Liu H."/>
            <person name="Ma X."/>
            <person name="Jiao Y."/>
            <person name="Wang B."/>
            <person name="Wei X."/>
            <person name="Stein J.C."/>
            <person name="Glaubitz J.C."/>
            <person name="Lu F."/>
            <person name="Yu G."/>
            <person name="Liang C."/>
            <person name="Fengler K."/>
            <person name="Li B."/>
            <person name="Rafalski A."/>
            <person name="Schnable P.S."/>
            <person name="Ware D.H."/>
            <person name="Buckler E.S."/>
            <person name="Lai J."/>
        </authorList>
    </citation>
    <scope>NUCLEOTIDE SEQUENCE [LARGE SCALE GENOMIC DNA]</scope>
    <source>
        <tissue evidence="7">Seedling</tissue>
    </source>
</reference>
<proteinExistence type="predicted"/>
<keyword evidence="4" id="KW-0676">Redox-active center</keyword>
<keyword evidence="3" id="KW-1015">Disulfide bond</keyword>
<dbReference type="Pfam" id="PF00085">
    <property type="entry name" value="Thioredoxin"/>
    <property type="match status" value="1"/>
</dbReference>
<evidence type="ECO:0000256" key="2">
    <source>
        <dbReference type="ARBA" id="ARBA00022982"/>
    </source>
</evidence>
<dbReference type="Proteomes" id="UP000251960">
    <property type="component" value="Chromosome 5"/>
</dbReference>
<evidence type="ECO:0000256" key="4">
    <source>
        <dbReference type="ARBA" id="ARBA00023284"/>
    </source>
</evidence>
<dbReference type="FunFam" id="3.40.30.10:FF:000245">
    <property type="entry name" value="Thioredoxin"/>
    <property type="match status" value="1"/>
</dbReference>
<name>A0A3L6EMX2_MAIZE</name>